<proteinExistence type="inferred from homology"/>
<reference evidence="6" key="2">
    <citation type="submission" date="2022-10" db="EMBL/GenBank/DDBJ databases">
        <authorList>
            <person name="Trinh H.N."/>
        </authorList>
    </citation>
    <scope>NUCLEOTIDE SEQUENCE</scope>
    <source>
        <strain evidence="6">RN2-1</strain>
    </source>
</reference>
<keyword evidence="7" id="KW-1185">Reference proteome</keyword>
<organism evidence="6 7">
    <name type="scientific">Limobrevibacterium gyesilva</name>
    <dbReference type="NCBI Taxonomy" id="2991712"/>
    <lineage>
        <taxon>Bacteria</taxon>
        <taxon>Pseudomonadati</taxon>
        <taxon>Pseudomonadota</taxon>
        <taxon>Alphaproteobacteria</taxon>
        <taxon>Acetobacterales</taxon>
        <taxon>Acetobacteraceae</taxon>
        <taxon>Limobrevibacterium</taxon>
    </lineage>
</organism>
<gene>
    <name evidence="6" type="ORF">OL599_13205</name>
</gene>
<evidence type="ECO:0000256" key="1">
    <source>
        <dbReference type="ARBA" id="ARBA00004418"/>
    </source>
</evidence>
<dbReference type="Pfam" id="PF00496">
    <property type="entry name" value="SBP_bac_5"/>
    <property type="match status" value="1"/>
</dbReference>
<evidence type="ECO:0000259" key="5">
    <source>
        <dbReference type="Pfam" id="PF00496"/>
    </source>
</evidence>
<dbReference type="Gene3D" id="3.10.105.10">
    <property type="entry name" value="Dipeptide-binding Protein, Domain 3"/>
    <property type="match status" value="1"/>
</dbReference>
<evidence type="ECO:0000256" key="3">
    <source>
        <dbReference type="ARBA" id="ARBA00022729"/>
    </source>
</evidence>
<dbReference type="RefSeq" id="WP_264714250.1">
    <property type="nucleotide sequence ID" value="NZ_JAPDNT010000009.1"/>
</dbReference>
<sequence>MKAMFRTALAAGVLALAAPPLADPASAQSDPKVLRAVISGELRSIDPVWTTAVQTRYHSFMVYDTLFGLDAEQRIKPQMVDTWTESPDHLTYTFTLRDGLRFSDGAPVTAEDVVVSWNRWAERDGAGQIIAGFLAGLDVVDARTVRVRLKEPMGQLLYALAKPMAMPMFVMPARVQRGVSGSEQIKDPTGSGPFIMKRDEWVAGSKVVYVRNPGYVPRAEPASGIAGGKRALVERVEWINIPDPATQAAALQRGEVDFVEQPSLDLVASLKRAPGLVVEPLWPTGTEGTLRVNHLNPPFDNPLARRALHNFILQPDMIMAVLGDPALGQVCGALLVCGSPNGSEYGAELLVSKDPTETRLKRGMEMLRAAGYNGEKIIILDPQDQPIQHGATQVLADAMRKAGVNVDMQTMDWATLVTRRTNKAPGANGWHIFLTTGGPLGPANPAFHIQMSGGCDKAFFGWPCDPEMERLRAAWVRETDPVKARWLAESIQLRGMQITVYLPFGQYLLPAAWRDNVQGLLRVPETVVFWNVAKKS</sequence>
<protein>
    <submittedName>
        <fullName evidence="6">ABC transporter substrate-binding protein</fullName>
    </submittedName>
</protein>
<evidence type="ECO:0000256" key="4">
    <source>
        <dbReference type="SAM" id="SignalP"/>
    </source>
</evidence>
<dbReference type="SUPFAM" id="SSF53850">
    <property type="entry name" value="Periplasmic binding protein-like II"/>
    <property type="match status" value="1"/>
</dbReference>
<comment type="subcellular location">
    <subcellularLocation>
        <location evidence="1">Periplasm</location>
    </subcellularLocation>
</comment>
<keyword evidence="3 4" id="KW-0732">Signal</keyword>
<evidence type="ECO:0000256" key="2">
    <source>
        <dbReference type="ARBA" id="ARBA00005695"/>
    </source>
</evidence>
<reference evidence="6" key="1">
    <citation type="submission" date="2022-09" db="EMBL/GenBank/DDBJ databases">
        <title>Rhodovastum sp. nov. RN2-1 isolated from soil in Seongnam, South Korea.</title>
        <authorList>
            <person name="Le N.T."/>
        </authorList>
    </citation>
    <scope>NUCLEOTIDE SEQUENCE</scope>
    <source>
        <strain evidence="6">RN2-1</strain>
    </source>
</reference>
<feature type="signal peptide" evidence="4">
    <location>
        <begin position="1"/>
        <end position="22"/>
    </location>
</feature>
<dbReference type="PANTHER" id="PTHR30290">
    <property type="entry name" value="PERIPLASMIC BINDING COMPONENT OF ABC TRANSPORTER"/>
    <property type="match status" value="1"/>
</dbReference>
<dbReference type="PANTHER" id="PTHR30290:SF38">
    <property type="entry name" value="D,D-DIPEPTIDE-BINDING PERIPLASMIC PROTEIN DDPA-RELATED"/>
    <property type="match status" value="1"/>
</dbReference>
<dbReference type="Gene3D" id="3.40.190.10">
    <property type="entry name" value="Periplasmic binding protein-like II"/>
    <property type="match status" value="1"/>
</dbReference>
<accession>A0AA42CI52</accession>
<dbReference type="GO" id="GO:0015833">
    <property type="term" value="P:peptide transport"/>
    <property type="evidence" value="ECO:0007669"/>
    <property type="project" value="TreeGrafter"/>
</dbReference>
<dbReference type="InterPro" id="IPR039424">
    <property type="entry name" value="SBP_5"/>
</dbReference>
<dbReference type="AlphaFoldDB" id="A0AA42CI52"/>
<comment type="caution">
    <text evidence="6">The sequence shown here is derived from an EMBL/GenBank/DDBJ whole genome shotgun (WGS) entry which is preliminary data.</text>
</comment>
<feature type="chain" id="PRO_5041426735" evidence="4">
    <location>
        <begin position="23"/>
        <end position="536"/>
    </location>
</feature>
<dbReference type="InterPro" id="IPR000914">
    <property type="entry name" value="SBP_5_dom"/>
</dbReference>
<dbReference type="CDD" id="cd08502">
    <property type="entry name" value="PBP2_NikA_DppA_OppA_like_16"/>
    <property type="match status" value="1"/>
</dbReference>
<evidence type="ECO:0000313" key="7">
    <source>
        <dbReference type="Proteomes" id="UP001165679"/>
    </source>
</evidence>
<dbReference type="GO" id="GO:1904680">
    <property type="term" value="F:peptide transmembrane transporter activity"/>
    <property type="evidence" value="ECO:0007669"/>
    <property type="project" value="TreeGrafter"/>
</dbReference>
<dbReference type="Proteomes" id="UP001165679">
    <property type="component" value="Unassembled WGS sequence"/>
</dbReference>
<name>A0AA42CI52_9PROT</name>
<comment type="similarity">
    <text evidence="2">Belongs to the bacterial solute-binding protein 5 family.</text>
</comment>
<feature type="domain" description="Solute-binding protein family 5" evidence="5">
    <location>
        <begin position="75"/>
        <end position="428"/>
    </location>
</feature>
<dbReference type="EMBL" id="JAPDNT010000009">
    <property type="protein sequence ID" value="MCW3475535.1"/>
    <property type="molecule type" value="Genomic_DNA"/>
</dbReference>
<evidence type="ECO:0000313" key="6">
    <source>
        <dbReference type="EMBL" id="MCW3475535.1"/>
    </source>
</evidence>